<proteinExistence type="predicted"/>
<evidence type="ECO:0000256" key="1">
    <source>
        <dbReference type="SAM" id="MobiDB-lite"/>
    </source>
</evidence>
<protein>
    <submittedName>
        <fullName evidence="2">Uncharacterized protein</fullName>
    </submittedName>
</protein>
<accession>A0A833YG63</accession>
<name>A0A833YG63_9CHIR</name>
<feature type="region of interest" description="Disordered" evidence="1">
    <location>
        <begin position="130"/>
        <end position="153"/>
    </location>
</feature>
<evidence type="ECO:0000313" key="3">
    <source>
        <dbReference type="Proteomes" id="UP000664940"/>
    </source>
</evidence>
<dbReference type="EMBL" id="JABVXQ010000015">
    <property type="protein sequence ID" value="KAF6075090.1"/>
    <property type="molecule type" value="Genomic_DNA"/>
</dbReference>
<sequence>MQPGNENTLFCKLAQEFFLGKELSLIRIMSERRLRSGSRGSIWVAKKKTTKRLQNPSAKEIGKHGKKRKEVKEQEVRRLDFGSVETEQGNRVVIVKFKSAGECCVFATALCVANIICESSGRVYPPAAASPEFGAGNPGGGAVARPWGGAKGR</sequence>
<reference evidence="2 3" key="1">
    <citation type="journal article" date="2020" name="Nature">
        <title>Six reference-quality genomes reveal evolution of bat adaptations.</title>
        <authorList>
            <person name="Jebb D."/>
            <person name="Huang Z."/>
            <person name="Pippel M."/>
            <person name="Hughes G.M."/>
            <person name="Lavrichenko K."/>
            <person name="Devanna P."/>
            <person name="Winkler S."/>
            <person name="Jermiin L.S."/>
            <person name="Skirmuntt E.C."/>
            <person name="Katzourakis A."/>
            <person name="Burkitt-Gray L."/>
            <person name="Ray D.A."/>
            <person name="Sullivan K.A.M."/>
            <person name="Roscito J.G."/>
            <person name="Kirilenko B.M."/>
            <person name="Davalos L.M."/>
            <person name="Corthals A.P."/>
            <person name="Power M.L."/>
            <person name="Jones G."/>
            <person name="Ransome R.D."/>
            <person name="Dechmann D.K.N."/>
            <person name="Locatelli A.G."/>
            <person name="Puechmaille S.J."/>
            <person name="Fedrigo O."/>
            <person name="Jarvis E.D."/>
            <person name="Hiller M."/>
            <person name="Vernes S.C."/>
            <person name="Myers E.W."/>
            <person name="Teeling E.C."/>
        </authorList>
    </citation>
    <scope>NUCLEOTIDE SEQUENCE [LARGE SCALE GENOMIC DNA]</scope>
    <source>
        <strain evidence="2">Bat1K_MPI-CBG_1</strain>
    </source>
</reference>
<dbReference type="Proteomes" id="UP000664940">
    <property type="component" value="Unassembled WGS sequence"/>
</dbReference>
<evidence type="ECO:0000313" key="2">
    <source>
        <dbReference type="EMBL" id="KAF6075090.1"/>
    </source>
</evidence>
<comment type="caution">
    <text evidence="2">The sequence shown here is derived from an EMBL/GenBank/DDBJ whole genome shotgun (WGS) entry which is preliminary data.</text>
</comment>
<organism evidence="2 3">
    <name type="scientific">Phyllostomus discolor</name>
    <name type="common">pale spear-nosed bat</name>
    <dbReference type="NCBI Taxonomy" id="89673"/>
    <lineage>
        <taxon>Eukaryota</taxon>
        <taxon>Metazoa</taxon>
        <taxon>Chordata</taxon>
        <taxon>Craniata</taxon>
        <taxon>Vertebrata</taxon>
        <taxon>Euteleostomi</taxon>
        <taxon>Mammalia</taxon>
        <taxon>Eutheria</taxon>
        <taxon>Laurasiatheria</taxon>
        <taxon>Chiroptera</taxon>
        <taxon>Yangochiroptera</taxon>
        <taxon>Phyllostomidae</taxon>
        <taxon>Phyllostominae</taxon>
        <taxon>Phyllostomus</taxon>
    </lineage>
</organism>
<gene>
    <name evidence="2" type="ORF">HJG60_009488</name>
</gene>
<dbReference type="AlphaFoldDB" id="A0A833YG63"/>